<dbReference type="InterPro" id="IPR020103">
    <property type="entry name" value="PsdUridine_synth_cat_dom_sf"/>
</dbReference>
<keyword evidence="5 8" id="KW-0413">Isomerase</keyword>
<dbReference type="Pfam" id="PF22023">
    <property type="entry name" value="Pus10_THUMP_arc"/>
    <property type="match status" value="1"/>
</dbReference>
<sequence length="432" mass="49796">MDQYNLKKAKELIKLNNENICNCCLGRKFSNLKELENISGNRNRGKLINEKLSEKGYNYKKSSSCEICNDILFKVHENIANENILKKIIEKIDYLNLEFETFLIGSKIPNKILEKDEEINSILDLDVENIKKEINRKIGKLIEAKLNKTVDFENPDIVIMVDLRKILDKDKEENTEDLSKIKIRIQINPIFIEGKYKKLIRGIPQTKWPCRKCKGKGCDECDGTGKMYNESVEELISDIVLKETNGYEAKFHGAGREDIDVRMLGEGRPFVLEIKEPKFRKLDLDSIAKKVNEYSGGKTEYNNLKFTERSRKAEIKVSSPDTFKVYRALVECEAKISEEDLSKIKKLENSIIKQRTPQRVSHRRADKIREREVKELSTNLINSNTFEMIVKTQGGLYIKELISSDDSRTSPSISEILNTKSICKELDVIEVG</sequence>
<feature type="domain" description="Pus10-like C-terminal" evidence="9">
    <location>
        <begin position="191"/>
        <end position="431"/>
    </location>
</feature>
<dbReference type="InterPro" id="IPR048741">
    <property type="entry name" value="Pus10-like_C"/>
</dbReference>
<keyword evidence="3 8" id="KW-0819">tRNA processing</keyword>
<evidence type="ECO:0000256" key="5">
    <source>
        <dbReference type="ARBA" id="ARBA00023235"/>
    </source>
</evidence>
<dbReference type="AlphaFoldDB" id="A0A1V6N472"/>
<dbReference type="Gene3D" id="3.30.70.3190">
    <property type="match status" value="1"/>
</dbReference>
<dbReference type="PANTHER" id="PTHR21568:SF0">
    <property type="entry name" value="TRNA PSEUDOURIDINE SYNTHASE PUS10"/>
    <property type="match status" value="1"/>
</dbReference>
<dbReference type="OrthoDB" id="10348at2157"/>
<dbReference type="InterPro" id="IPR055174">
    <property type="entry name" value="Pus10_THUMP_arc"/>
</dbReference>
<evidence type="ECO:0000259" key="10">
    <source>
        <dbReference type="Pfam" id="PF22023"/>
    </source>
</evidence>
<evidence type="ECO:0000256" key="8">
    <source>
        <dbReference type="HAMAP-Rule" id="MF_01893"/>
    </source>
</evidence>
<feature type="binding site" evidence="8">
    <location>
        <position position="326"/>
    </location>
    <ligand>
        <name>substrate</name>
    </ligand>
</feature>
<comment type="caution">
    <text evidence="11">The sequence shown here is derived from an EMBL/GenBank/DDBJ whole genome shotgun (WGS) entry which is preliminary data.</text>
</comment>
<accession>A0A1V6N472</accession>
<evidence type="ECO:0000256" key="7">
    <source>
        <dbReference type="ARBA" id="ARBA00058132"/>
    </source>
</evidence>
<dbReference type="Pfam" id="PF21238">
    <property type="entry name" value="Pus10_C"/>
    <property type="match status" value="1"/>
</dbReference>
<dbReference type="RefSeq" id="WP_080459700.1">
    <property type="nucleotide sequence ID" value="NZ_JXMW01000003.1"/>
</dbReference>
<dbReference type="EC" id="5.4.99.25" evidence="8"/>
<dbReference type="GO" id="GO:0031119">
    <property type="term" value="P:tRNA pseudouridine synthesis"/>
    <property type="evidence" value="ECO:0007669"/>
    <property type="project" value="UniProtKB-UniRule"/>
</dbReference>
<dbReference type="FunFam" id="3.30.70.2510:FF:000001">
    <property type="entry name" value="tRNA pseudouridine synthase Pus10"/>
    <property type="match status" value="1"/>
</dbReference>
<evidence type="ECO:0000256" key="3">
    <source>
        <dbReference type="ARBA" id="ARBA00022694"/>
    </source>
</evidence>
<feature type="domain" description="Pus10 THUMP" evidence="10">
    <location>
        <begin position="86"/>
        <end position="162"/>
    </location>
</feature>
<evidence type="ECO:0000256" key="2">
    <source>
        <dbReference type="ARBA" id="ARBA00009652"/>
    </source>
</evidence>
<dbReference type="EMBL" id="JXMW01000003">
    <property type="protein sequence ID" value="OQD59471.1"/>
    <property type="molecule type" value="Genomic_DNA"/>
</dbReference>
<evidence type="ECO:0000259" key="9">
    <source>
        <dbReference type="Pfam" id="PF21238"/>
    </source>
</evidence>
<dbReference type="FunFam" id="3.30.70.3190:FF:000001">
    <property type="entry name" value="tRNA pseudouridine synthase Pus10"/>
    <property type="match status" value="1"/>
</dbReference>
<evidence type="ECO:0000256" key="4">
    <source>
        <dbReference type="ARBA" id="ARBA00022884"/>
    </source>
</evidence>
<name>A0A1V6N472_METAZ</name>
<dbReference type="SUPFAM" id="SSF55120">
    <property type="entry name" value="Pseudouridine synthase"/>
    <property type="match status" value="1"/>
</dbReference>
<comment type="catalytic activity">
    <reaction evidence="1 8">
        <text>uridine(55) in tRNA = pseudouridine(55) in tRNA</text>
        <dbReference type="Rhea" id="RHEA:42532"/>
        <dbReference type="Rhea" id="RHEA-COMP:10101"/>
        <dbReference type="Rhea" id="RHEA-COMP:10102"/>
        <dbReference type="ChEBI" id="CHEBI:65314"/>
        <dbReference type="ChEBI" id="CHEBI:65315"/>
        <dbReference type="EC" id="5.4.99.25"/>
    </reaction>
</comment>
<evidence type="ECO:0000256" key="1">
    <source>
        <dbReference type="ARBA" id="ARBA00000385"/>
    </source>
</evidence>
<protein>
    <recommendedName>
        <fullName evidence="8">tRNA pseudouridine synthase Pus10</fullName>
        <ecNumber evidence="8">5.4.99.25</ecNumber>
    </recommendedName>
    <alternativeName>
        <fullName evidence="8">tRNA pseudouridine 54/55 synthase</fullName>
        <shortName evidence="8">Psi54/55 synthase</shortName>
    </alternativeName>
</protein>
<dbReference type="PANTHER" id="PTHR21568">
    <property type="entry name" value="TRNA PSEUDOURIDINE SYNTHASE PUS10"/>
    <property type="match status" value="1"/>
</dbReference>
<dbReference type="GO" id="GO:0000049">
    <property type="term" value="F:tRNA binding"/>
    <property type="evidence" value="ECO:0007669"/>
    <property type="project" value="InterPro"/>
</dbReference>
<comment type="function">
    <text evidence="7 8">Responsible for synthesis of pseudouridine from uracil-54 and uracil-55 in the psi GC loop of transfer RNAs.</text>
</comment>
<keyword evidence="12" id="KW-1185">Reference proteome</keyword>
<dbReference type="Proteomes" id="UP000191661">
    <property type="component" value="Unassembled WGS sequence"/>
</dbReference>
<dbReference type="SUPFAM" id="SSF143437">
    <property type="entry name" value="THUMP domain-like"/>
    <property type="match status" value="1"/>
</dbReference>
<proteinExistence type="inferred from homology"/>
<gene>
    <name evidence="8" type="primary">pus10</name>
    <name evidence="11" type="ORF">MBBAR_3c01270</name>
</gene>
<dbReference type="InterPro" id="IPR039894">
    <property type="entry name" value="Pus10-like"/>
</dbReference>
<feature type="active site" description="Nucleophile" evidence="8">
    <location>
        <position position="258"/>
    </location>
</feature>
<dbReference type="InterPro" id="IPR005912">
    <property type="entry name" value="Pus10"/>
</dbReference>
<reference evidence="11 12" key="1">
    <citation type="submission" date="2014-12" db="EMBL/GenBank/DDBJ databases">
        <title>Genome sequence of Methanobrevibacter arboriphilicus DH1, DSM1125.</title>
        <authorList>
            <person name="Poehlein A."/>
            <person name="Thauer R.K."/>
            <person name="Seedorf H."/>
            <person name="Daniel R."/>
        </authorList>
    </citation>
    <scope>NUCLEOTIDE SEQUENCE [LARGE SCALE GENOMIC DNA]</scope>
    <source>
        <strain evidence="11 12">DH1</strain>
    </source>
</reference>
<comment type="similarity">
    <text evidence="2 8">Belongs to the pseudouridine synthase Pus10 family.</text>
</comment>
<evidence type="ECO:0000256" key="6">
    <source>
        <dbReference type="ARBA" id="ARBA00050950"/>
    </source>
</evidence>
<evidence type="ECO:0000313" key="12">
    <source>
        <dbReference type="Proteomes" id="UP000191661"/>
    </source>
</evidence>
<dbReference type="NCBIfam" id="TIGR01213">
    <property type="entry name" value="pseudo_Pus10arc"/>
    <property type="match status" value="1"/>
</dbReference>
<comment type="catalytic activity">
    <reaction evidence="6 8">
        <text>uridine(54) in tRNA = pseudouridine(54) in tRNA</text>
        <dbReference type="Rhea" id="RHEA:57876"/>
        <dbReference type="Rhea" id="RHEA-COMP:10193"/>
        <dbReference type="Rhea" id="RHEA-COMP:14141"/>
        <dbReference type="ChEBI" id="CHEBI:65314"/>
        <dbReference type="ChEBI" id="CHEBI:65315"/>
    </reaction>
</comment>
<organism evidence="11 12">
    <name type="scientific">Methanobrevibacter arboriphilus JCM 13429 = DSM 1125</name>
    <dbReference type="NCBI Taxonomy" id="1300164"/>
    <lineage>
        <taxon>Archaea</taxon>
        <taxon>Methanobacteriati</taxon>
        <taxon>Methanobacteriota</taxon>
        <taxon>Methanomada group</taxon>
        <taxon>Methanobacteria</taxon>
        <taxon>Methanobacteriales</taxon>
        <taxon>Methanobacteriaceae</taxon>
        <taxon>Methanobrevibacter</taxon>
    </lineage>
</organism>
<dbReference type="GO" id="GO:0160148">
    <property type="term" value="F:tRNA pseudouridine(55) synthase activity"/>
    <property type="evidence" value="ECO:0007669"/>
    <property type="project" value="UniProtKB-EC"/>
</dbReference>
<dbReference type="Gene3D" id="3.30.70.2510">
    <property type="match status" value="1"/>
</dbReference>
<feature type="binding site" evidence="8">
    <location>
        <position position="397"/>
    </location>
    <ligand>
        <name>substrate</name>
    </ligand>
</feature>
<dbReference type="HAMAP" id="MF_01893">
    <property type="entry name" value="Pus10_arch"/>
    <property type="match status" value="1"/>
</dbReference>
<keyword evidence="4 8" id="KW-0694">RNA-binding</keyword>
<evidence type="ECO:0000313" key="11">
    <source>
        <dbReference type="EMBL" id="OQD59471.1"/>
    </source>
</evidence>